<keyword evidence="3" id="KW-0449">Lipoprotein</keyword>
<reference evidence="3" key="1">
    <citation type="submission" date="2021-03" db="EMBL/GenBank/DDBJ databases">
        <authorList>
            <person name="Kanchanasin P."/>
            <person name="Saeng-In P."/>
            <person name="Phongsopitanun W."/>
            <person name="Yuki M."/>
            <person name="Kudo T."/>
            <person name="Ohkuma M."/>
            <person name="Tanasupawat S."/>
        </authorList>
    </citation>
    <scope>NUCLEOTIDE SEQUENCE</scope>
    <source>
        <strain evidence="3">GKU 128</strain>
    </source>
</reference>
<dbReference type="InterPro" id="IPR009830">
    <property type="entry name" value="LppX/LprAFG"/>
</dbReference>
<evidence type="ECO:0000256" key="1">
    <source>
        <dbReference type="SAM" id="MobiDB-lite"/>
    </source>
</evidence>
<feature type="region of interest" description="Disordered" evidence="1">
    <location>
        <begin position="30"/>
        <end position="61"/>
    </location>
</feature>
<feature type="compositionally biased region" description="Low complexity" evidence="1">
    <location>
        <begin position="35"/>
        <end position="58"/>
    </location>
</feature>
<gene>
    <name evidence="3" type="ORF">J4573_25680</name>
</gene>
<evidence type="ECO:0000313" key="3">
    <source>
        <dbReference type="EMBL" id="MBO2450519.1"/>
    </source>
</evidence>
<evidence type="ECO:0000313" key="4">
    <source>
        <dbReference type="Proteomes" id="UP000669179"/>
    </source>
</evidence>
<accession>A0A939T684</accession>
<comment type="caution">
    <text evidence="3">The sequence shown here is derived from an EMBL/GenBank/DDBJ whole genome shotgun (WGS) entry which is preliminary data.</text>
</comment>
<feature type="chain" id="PRO_5039190685" evidence="2">
    <location>
        <begin position="25"/>
        <end position="255"/>
    </location>
</feature>
<dbReference type="RefSeq" id="WP_208258378.1">
    <property type="nucleotide sequence ID" value="NZ_JAGEOJ010000010.1"/>
</dbReference>
<sequence length="255" mass="26755">MTRRPYARNASAIALSAALALTMAACNDNDKTKTSARSSAPSAPATPAATTSAASSPANDKTADQILQEARAALRAERSLKISGGMVQGKETILVDLTMDGTNAQGNLTVPIKGKQVSMDIIKIDQKVYVKSTDIWKTVAPSMAARFGDRWVLSQDSLKQSFADFFTAQGWADNVLKPDGTVTREADSQVDGRRAYVLDDGTGGKLLIAADGKPLPLRLTGGGEKSSGDMTFTYDVPVNVQPPANPIVPPASAGT</sequence>
<organism evidence="3 4">
    <name type="scientific">Actinomadura barringtoniae</name>
    <dbReference type="NCBI Taxonomy" id="1427535"/>
    <lineage>
        <taxon>Bacteria</taxon>
        <taxon>Bacillati</taxon>
        <taxon>Actinomycetota</taxon>
        <taxon>Actinomycetes</taxon>
        <taxon>Streptosporangiales</taxon>
        <taxon>Thermomonosporaceae</taxon>
        <taxon>Actinomadura</taxon>
    </lineage>
</organism>
<feature type="signal peptide" evidence="2">
    <location>
        <begin position="1"/>
        <end position="24"/>
    </location>
</feature>
<dbReference type="Proteomes" id="UP000669179">
    <property type="component" value="Unassembled WGS sequence"/>
</dbReference>
<dbReference type="Pfam" id="PF07161">
    <property type="entry name" value="LppX_LprAFG"/>
    <property type="match status" value="1"/>
</dbReference>
<proteinExistence type="predicted"/>
<evidence type="ECO:0000256" key="2">
    <source>
        <dbReference type="SAM" id="SignalP"/>
    </source>
</evidence>
<protein>
    <submittedName>
        <fullName evidence="3">LppX_LprAFG lipoprotein</fullName>
    </submittedName>
</protein>
<dbReference type="Gene3D" id="2.50.20.20">
    <property type="match status" value="1"/>
</dbReference>
<keyword evidence="4" id="KW-1185">Reference proteome</keyword>
<dbReference type="PROSITE" id="PS51257">
    <property type="entry name" value="PROKAR_LIPOPROTEIN"/>
    <property type="match status" value="1"/>
</dbReference>
<keyword evidence="2" id="KW-0732">Signal</keyword>
<dbReference type="AlphaFoldDB" id="A0A939T684"/>
<dbReference type="EMBL" id="JAGEOJ010000010">
    <property type="protein sequence ID" value="MBO2450519.1"/>
    <property type="molecule type" value="Genomic_DNA"/>
</dbReference>
<name>A0A939T684_9ACTN</name>